<dbReference type="GO" id="GO:0009245">
    <property type="term" value="P:lipid A biosynthetic process"/>
    <property type="evidence" value="ECO:0007669"/>
    <property type="project" value="InterPro"/>
</dbReference>
<evidence type="ECO:0000256" key="2">
    <source>
        <dbReference type="ARBA" id="ARBA00022519"/>
    </source>
</evidence>
<evidence type="ECO:0000256" key="4">
    <source>
        <dbReference type="ARBA" id="ARBA00022692"/>
    </source>
</evidence>
<dbReference type="InterPro" id="IPR011920">
    <property type="entry name" value="Lipid_A_LpxL_LpxP"/>
</dbReference>
<dbReference type="AlphaFoldDB" id="A0A128FEQ1"/>
<accession>A0A128FEQ1</accession>
<dbReference type="CDD" id="cd07984">
    <property type="entry name" value="LPLAT_LABLAT-like"/>
    <property type="match status" value="1"/>
</dbReference>
<dbReference type="Pfam" id="PF03279">
    <property type="entry name" value="Lip_A_acyltrans"/>
    <property type="match status" value="1"/>
</dbReference>
<comment type="function">
    <text evidence="9">Catalyzes the transfer of an acyl chain from an acyl-[acyl-carrier-protein] (ACP) to a Kdo(2)-lipid IV(A) to form a Kdo(2)-(acyl)-lipid IV(A).</text>
</comment>
<dbReference type="GO" id="GO:0005886">
    <property type="term" value="C:plasma membrane"/>
    <property type="evidence" value="ECO:0007669"/>
    <property type="project" value="UniProtKB-SubCell"/>
</dbReference>
<dbReference type="EC" id="2.3.1.241" evidence="9"/>
<sequence length="324" mass="38161">MTTIFSRLIQETRIAMSNHSDAPTFQWSLLHPKYWHTWIGVGLMFLISWMPYRLQRFLGRKLGLLIMKFFKSRKKIASRNLELCFPEMTGGEREALLKENFQHMGLAFFETCMAWFWPAWRIKKHMKYEGFEQIEDFKANKEGVLIIAVHSFNLELGARAFGVHSPGYGVYRPNTNPVYDWFQYRGRTRENKCIDRRDVKQMIKRLRQGGLVWYAPDHDYGRHRYAWAPLFAVEKACTTTGTHLLASASKCKVATFTITRDREGTGYTMRLDPPMDAFPYDDADASAVYTNKFVERSIMRAPEQYMWLHRRFKSRPEGEPSLYD</sequence>
<feature type="transmembrane region" description="Helical" evidence="9">
    <location>
        <begin position="34"/>
        <end position="52"/>
    </location>
</feature>
<gene>
    <name evidence="10" type="primary">htrB</name>
    <name evidence="9" type="synonym">lpxL</name>
    <name evidence="10" type="ORF">GMA8713_03244</name>
</gene>
<comment type="pathway">
    <text evidence="9">Bacterial outer membrane biogenesis; lipopolysaccharide biosynthesis.</text>
</comment>
<keyword evidence="8 9" id="KW-0012">Acyltransferase</keyword>
<keyword evidence="3 9" id="KW-0808">Transferase</keyword>
<dbReference type="PIRSF" id="PIRSF026649">
    <property type="entry name" value="MsbB"/>
    <property type="match status" value="1"/>
</dbReference>
<evidence type="ECO:0000256" key="3">
    <source>
        <dbReference type="ARBA" id="ARBA00022679"/>
    </source>
</evidence>
<evidence type="ECO:0000256" key="7">
    <source>
        <dbReference type="ARBA" id="ARBA00023136"/>
    </source>
</evidence>
<dbReference type="GO" id="GO:0036104">
    <property type="term" value="P:Kdo2-lipid A biosynthetic process"/>
    <property type="evidence" value="ECO:0007669"/>
    <property type="project" value="UniProtKB-UniRule"/>
</dbReference>
<keyword evidence="7 9" id="KW-0472">Membrane</keyword>
<evidence type="ECO:0000256" key="5">
    <source>
        <dbReference type="ARBA" id="ARBA00022985"/>
    </source>
</evidence>
<dbReference type="PANTHER" id="PTHR30606:SF9">
    <property type="entry name" value="LIPID A BIOSYNTHESIS LAUROYLTRANSFERASE"/>
    <property type="match status" value="1"/>
</dbReference>
<dbReference type="Proteomes" id="UP000073601">
    <property type="component" value="Unassembled WGS sequence"/>
</dbReference>
<comment type="catalytic activity">
    <reaction evidence="9">
        <text>an alpha-Kdo-(2-&gt;4)-alpha-Kdo-(2-&gt;6)-lipid IVA + a fatty acyl-[ACP] = an alpha-Kdo-(2-&gt;4)-alpha-Kdo-(2-&gt;6)-(acyl)-lipid IVA + holo-[ACP]</text>
        <dbReference type="Rhea" id="RHEA:69396"/>
        <dbReference type="Rhea" id="RHEA-COMP:9685"/>
        <dbReference type="Rhea" id="RHEA-COMP:14125"/>
        <dbReference type="ChEBI" id="CHEBI:64479"/>
        <dbReference type="ChEBI" id="CHEBI:138651"/>
        <dbReference type="ChEBI" id="CHEBI:176429"/>
        <dbReference type="ChEBI" id="CHEBI:176430"/>
        <dbReference type="EC" id="2.3.1.241"/>
    </reaction>
</comment>
<dbReference type="UniPathway" id="UPA00030"/>
<keyword evidence="11" id="KW-1185">Reference proteome</keyword>
<comment type="subcellular location">
    <subcellularLocation>
        <location evidence="9">Cell inner membrane</location>
        <topology evidence="9">Single-pass membrane protein</topology>
    </subcellularLocation>
</comment>
<dbReference type="PANTHER" id="PTHR30606">
    <property type="entry name" value="LIPID A BIOSYNTHESIS LAUROYL ACYLTRANSFERASE"/>
    <property type="match status" value="1"/>
</dbReference>
<evidence type="ECO:0000313" key="11">
    <source>
        <dbReference type="Proteomes" id="UP000073601"/>
    </source>
</evidence>
<evidence type="ECO:0000313" key="10">
    <source>
        <dbReference type="EMBL" id="CZF84776.1"/>
    </source>
</evidence>
<keyword evidence="5 9" id="KW-0448">Lipopolysaccharide biosynthesis</keyword>
<dbReference type="GO" id="GO:0008913">
    <property type="term" value="F:Kdo2-lipid IVA acyltransferase activity"/>
    <property type="evidence" value="ECO:0007669"/>
    <property type="project" value="UniProtKB-EC"/>
</dbReference>
<keyword evidence="6 9" id="KW-1133">Transmembrane helix</keyword>
<keyword evidence="1 9" id="KW-1003">Cell membrane</keyword>
<evidence type="ECO:0000256" key="1">
    <source>
        <dbReference type="ARBA" id="ARBA00022475"/>
    </source>
</evidence>
<name>A0A128FEQ1_9GAMM</name>
<comment type="similarity">
    <text evidence="9">Belongs to the LpxL/LpxM/LpxP family.</text>
</comment>
<dbReference type="UniPathway" id="UPA00360">
    <property type="reaction ID" value="UER00485"/>
</dbReference>
<protein>
    <recommendedName>
        <fullName evidence="9">Lipid A biosynthesis acyltransferase</fullName>
        <ecNumber evidence="9">2.3.1.241</ecNumber>
    </recommendedName>
    <alternativeName>
        <fullName evidence="9">Kdo(2)-lipid IV(A) acyltransferase</fullName>
    </alternativeName>
</protein>
<dbReference type="InterPro" id="IPR004960">
    <property type="entry name" value="LipA_acyltrans"/>
</dbReference>
<comment type="pathway">
    <text evidence="9">Glycolipid biosynthesis; KDO(2)-lipid A biosynthesis; KDO(2)-lipid A from CMP-3-deoxy-D-manno-octulosonate and lipid IV(A): step 3/4.</text>
</comment>
<reference evidence="11" key="1">
    <citation type="submission" date="2016-02" db="EMBL/GenBank/DDBJ databases">
        <authorList>
            <person name="Rodrigo-Torres Lidia"/>
            <person name="Arahal R.David."/>
        </authorList>
    </citation>
    <scope>NUCLEOTIDE SEQUENCE [LARGE SCALE GENOMIC DNA]</scope>
    <source>
        <strain evidence="11">CECT 8713</strain>
    </source>
</reference>
<dbReference type="NCBIfam" id="NF005340">
    <property type="entry name" value="PRK06860.1"/>
    <property type="match status" value="1"/>
</dbReference>
<dbReference type="HAMAP" id="MF_01942">
    <property type="entry name" value="Lipid_A_LpxL_LpxP"/>
    <property type="match status" value="1"/>
</dbReference>
<dbReference type="GO" id="GO:0009103">
    <property type="term" value="P:lipopolysaccharide biosynthetic process"/>
    <property type="evidence" value="ECO:0007669"/>
    <property type="project" value="UniProtKB-UniRule"/>
</dbReference>
<evidence type="ECO:0000256" key="6">
    <source>
        <dbReference type="ARBA" id="ARBA00022989"/>
    </source>
</evidence>
<evidence type="ECO:0000256" key="8">
    <source>
        <dbReference type="ARBA" id="ARBA00023315"/>
    </source>
</evidence>
<keyword evidence="4 9" id="KW-0812">Transmembrane</keyword>
<evidence type="ECO:0000256" key="9">
    <source>
        <dbReference type="HAMAP-Rule" id="MF_01942"/>
    </source>
</evidence>
<organism evidence="10 11">
    <name type="scientific">Grimontia marina</name>
    <dbReference type="NCBI Taxonomy" id="646534"/>
    <lineage>
        <taxon>Bacteria</taxon>
        <taxon>Pseudomonadati</taxon>
        <taxon>Pseudomonadota</taxon>
        <taxon>Gammaproteobacteria</taxon>
        <taxon>Vibrionales</taxon>
        <taxon>Vibrionaceae</taxon>
        <taxon>Grimontia</taxon>
    </lineage>
</organism>
<dbReference type="NCBIfam" id="TIGR02207">
    <property type="entry name" value="lipid_A_htrB"/>
    <property type="match status" value="1"/>
</dbReference>
<feature type="short sequence motif" description="HXXXXD motif" evidence="9">
    <location>
        <begin position="150"/>
        <end position="155"/>
    </location>
</feature>
<dbReference type="EMBL" id="FIZY01000032">
    <property type="protein sequence ID" value="CZF84776.1"/>
    <property type="molecule type" value="Genomic_DNA"/>
</dbReference>
<proteinExistence type="inferred from homology"/>
<keyword evidence="2 9" id="KW-0997">Cell inner membrane</keyword>